<keyword evidence="3" id="KW-1185">Reference proteome</keyword>
<dbReference type="Proteomes" id="UP000186341">
    <property type="component" value="Unassembled WGS sequence"/>
</dbReference>
<evidence type="ECO:0000256" key="1">
    <source>
        <dbReference type="ARBA" id="ARBA00006479"/>
    </source>
</evidence>
<comment type="similarity">
    <text evidence="1">Belongs to the ROK (NagC/XylR) family.</text>
</comment>
<gene>
    <name evidence="2" type="ORF">BO222_09935</name>
</gene>
<keyword evidence="2" id="KW-0808">Transferase</keyword>
<comment type="caution">
    <text evidence="2">The sequence shown here is derived from an EMBL/GenBank/DDBJ whole genome shotgun (WGS) entry which is preliminary data.</text>
</comment>
<proteinExistence type="inferred from homology"/>
<dbReference type="CDD" id="cd23763">
    <property type="entry name" value="ASKHA_ATPase_ROK"/>
    <property type="match status" value="1"/>
</dbReference>
<organism evidence="2 3">
    <name type="scientific">Ileibacterium valens</name>
    <dbReference type="NCBI Taxonomy" id="1862668"/>
    <lineage>
        <taxon>Bacteria</taxon>
        <taxon>Bacillati</taxon>
        <taxon>Bacillota</taxon>
        <taxon>Erysipelotrichia</taxon>
        <taxon>Erysipelotrichales</taxon>
        <taxon>Erysipelotrichaceae</taxon>
        <taxon>Ileibacterium</taxon>
    </lineage>
</organism>
<dbReference type="GO" id="GO:0016301">
    <property type="term" value="F:kinase activity"/>
    <property type="evidence" value="ECO:0007669"/>
    <property type="project" value="UniProtKB-KW"/>
</dbReference>
<dbReference type="EMBL" id="MPJW01000190">
    <property type="protein sequence ID" value="OLU37763.1"/>
    <property type="molecule type" value="Genomic_DNA"/>
</dbReference>
<name>A0A1U7NE49_9FIRM</name>
<dbReference type="InterPro" id="IPR000600">
    <property type="entry name" value="ROK"/>
</dbReference>
<dbReference type="OrthoDB" id="9810372at2"/>
<dbReference type="InterPro" id="IPR043129">
    <property type="entry name" value="ATPase_NBD"/>
</dbReference>
<keyword evidence="2" id="KW-0418">Kinase</keyword>
<dbReference type="RefSeq" id="WP_075820666.1">
    <property type="nucleotide sequence ID" value="NZ_CAJUTZ010000024.1"/>
</dbReference>
<dbReference type="Pfam" id="PF00480">
    <property type="entry name" value="ROK"/>
    <property type="match status" value="1"/>
</dbReference>
<accession>A0A1U7NE49</accession>
<sequence length="314" mass="33522">MKYAIGVDIGGTNTRVALIDEDFNLAKRVQFATDPKDPEGTLQKVASTIASFGKEIEGIGVSAPGPLDLINGYILASPNLDEEWWTYPIPEKLKELTGANAYLENDANLAALAEAVVGEGKDKRFVQFLTVSTGLGSGQIKDREIYIGAHGFANEVANCIMWQDGPSHGRIIPGGIEALSSGTAITTRARNAGLDVAHAGEVNDLAEDGNEVAAQIMDEAKEYLANFIAMLYAVTDPEICILGGSVAMKINDFVEDVEKRVKAKVMDPVKPYVDIRRSTLNEDSGLLGAGYLAFSKAAAAEESEIIAETVVLDN</sequence>
<evidence type="ECO:0000313" key="2">
    <source>
        <dbReference type="EMBL" id="OLU37763.1"/>
    </source>
</evidence>
<dbReference type="GeneID" id="82203474"/>
<protein>
    <submittedName>
        <fullName evidence="2">Sugar kinase</fullName>
    </submittedName>
</protein>
<dbReference type="PANTHER" id="PTHR18964">
    <property type="entry name" value="ROK (REPRESSOR, ORF, KINASE) FAMILY"/>
    <property type="match status" value="1"/>
</dbReference>
<dbReference type="Gene3D" id="3.30.420.40">
    <property type="match status" value="2"/>
</dbReference>
<reference evidence="2 3" key="1">
    <citation type="submission" date="2016-11" db="EMBL/GenBank/DDBJ databases">
        <title>Description of two novel members of the family Erysipelotrichaceae: Ileibacterium lipovorans gen. nov., sp. nov. and Dubosiella newyorkensis, gen. nov., sp. nov.</title>
        <authorList>
            <person name="Cox L.M."/>
            <person name="Sohn J."/>
            <person name="Tyrrell K.L."/>
            <person name="Citron D.M."/>
            <person name="Lawson P.A."/>
            <person name="Patel N.B."/>
            <person name="Iizumi T."/>
            <person name="Perez-Perez G.I."/>
            <person name="Goldstein E.J."/>
            <person name="Blaser M.J."/>
        </authorList>
    </citation>
    <scope>NUCLEOTIDE SEQUENCE [LARGE SCALE GENOMIC DNA]</scope>
    <source>
        <strain evidence="2 3">NYU-BL-A3</strain>
    </source>
</reference>
<evidence type="ECO:0000313" key="3">
    <source>
        <dbReference type="Proteomes" id="UP000186341"/>
    </source>
</evidence>
<dbReference type="AlphaFoldDB" id="A0A1U7NE49"/>
<dbReference type="SUPFAM" id="SSF53067">
    <property type="entry name" value="Actin-like ATPase domain"/>
    <property type="match status" value="1"/>
</dbReference>
<dbReference type="PANTHER" id="PTHR18964:SF149">
    <property type="entry name" value="BIFUNCTIONAL UDP-N-ACETYLGLUCOSAMINE 2-EPIMERASE_N-ACETYLMANNOSAMINE KINASE"/>
    <property type="match status" value="1"/>
</dbReference>